<reference evidence="2" key="2">
    <citation type="submission" date="2025-08" db="UniProtKB">
        <authorList>
            <consortium name="Ensembl"/>
        </authorList>
    </citation>
    <scope>IDENTIFICATION</scope>
</reference>
<feature type="compositionally biased region" description="Low complexity" evidence="1">
    <location>
        <begin position="139"/>
        <end position="152"/>
    </location>
</feature>
<name>A0A4W5LIL2_9TELE</name>
<feature type="compositionally biased region" description="Basic and acidic residues" evidence="1">
    <location>
        <begin position="176"/>
        <end position="186"/>
    </location>
</feature>
<dbReference type="GeneTree" id="ENSGT00990000211096"/>
<reference evidence="2" key="3">
    <citation type="submission" date="2025-09" db="UniProtKB">
        <authorList>
            <consortium name="Ensembl"/>
        </authorList>
    </citation>
    <scope>IDENTIFICATION</scope>
</reference>
<dbReference type="Ensembl" id="ENSHHUT00000026242.1">
    <property type="protein sequence ID" value="ENSHHUP00000025250.1"/>
    <property type="gene ID" value="ENSHHUG00000015917.1"/>
</dbReference>
<reference evidence="3" key="1">
    <citation type="submission" date="2018-06" db="EMBL/GenBank/DDBJ databases">
        <title>Genome assembly of Danube salmon.</title>
        <authorList>
            <person name="Macqueen D.J."/>
            <person name="Gundappa M.K."/>
        </authorList>
    </citation>
    <scope>NUCLEOTIDE SEQUENCE [LARGE SCALE GENOMIC DNA]</scope>
</reference>
<dbReference type="Proteomes" id="UP000314982">
    <property type="component" value="Unassembled WGS sequence"/>
</dbReference>
<protein>
    <submittedName>
        <fullName evidence="2">Uncharacterized protein</fullName>
    </submittedName>
</protein>
<feature type="region of interest" description="Disordered" evidence="1">
    <location>
        <begin position="86"/>
        <end position="186"/>
    </location>
</feature>
<accession>A0A4W5LIL2</accession>
<sequence>MQRGGIERHPGESGRRGGAKDSGLRSCSSHSDHHTLSKITQNARESIGVLGQGLKQLFQQQRRRLSFSRFTLDYLTPFLAPLACPDFDPPSGVLLAPPAGQGAGPVGTMRRGTSLQSRRSKGAGGNGTGAGQHSGRPRSSSTTDNTTPSSPSLGYHPGYATPGDVVLSSGFQSTEETDRVSDVSCQ</sequence>
<proteinExistence type="predicted"/>
<evidence type="ECO:0000256" key="1">
    <source>
        <dbReference type="SAM" id="MobiDB-lite"/>
    </source>
</evidence>
<dbReference type="AlphaFoldDB" id="A0A4W5LIL2"/>
<keyword evidence="3" id="KW-1185">Reference proteome</keyword>
<organism evidence="2 3">
    <name type="scientific">Hucho hucho</name>
    <name type="common">huchen</name>
    <dbReference type="NCBI Taxonomy" id="62062"/>
    <lineage>
        <taxon>Eukaryota</taxon>
        <taxon>Metazoa</taxon>
        <taxon>Chordata</taxon>
        <taxon>Craniata</taxon>
        <taxon>Vertebrata</taxon>
        <taxon>Euteleostomi</taxon>
        <taxon>Actinopterygii</taxon>
        <taxon>Neopterygii</taxon>
        <taxon>Teleostei</taxon>
        <taxon>Protacanthopterygii</taxon>
        <taxon>Salmoniformes</taxon>
        <taxon>Salmonidae</taxon>
        <taxon>Salmoninae</taxon>
        <taxon>Hucho</taxon>
    </lineage>
</organism>
<feature type="compositionally biased region" description="Gly residues" evidence="1">
    <location>
        <begin position="122"/>
        <end position="132"/>
    </location>
</feature>
<feature type="compositionally biased region" description="Basic and acidic residues" evidence="1">
    <location>
        <begin position="1"/>
        <end position="23"/>
    </location>
</feature>
<feature type="region of interest" description="Disordered" evidence="1">
    <location>
        <begin position="1"/>
        <end position="40"/>
    </location>
</feature>
<evidence type="ECO:0000313" key="3">
    <source>
        <dbReference type="Proteomes" id="UP000314982"/>
    </source>
</evidence>
<evidence type="ECO:0000313" key="2">
    <source>
        <dbReference type="Ensembl" id="ENSHHUP00000025250.1"/>
    </source>
</evidence>